<dbReference type="Gene3D" id="3.30.200.20">
    <property type="entry name" value="Phosphorylase Kinase, domain 1"/>
    <property type="match status" value="1"/>
</dbReference>
<comment type="pathway">
    <text evidence="3">Protein modification; protein ubiquitination.</text>
</comment>
<evidence type="ECO:0000256" key="10">
    <source>
        <dbReference type="PROSITE-ProRule" id="PRU10141"/>
    </source>
</evidence>
<dbReference type="PANTHER" id="PTHR45647:SF100">
    <property type="entry name" value="U-BOX DOMAIN-CONTAINING PROTEIN 33"/>
    <property type="match status" value="1"/>
</dbReference>
<keyword evidence="15" id="KW-1185">Reference proteome</keyword>
<feature type="domain" description="Protein kinase" evidence="13">
    <location>
        <begin position="533"/>
        <end position="802"/>
    </location>
</feature>
<dbReference type="SMART" id="SM00504">
    <property type="entry name" value="Ubox"/>
    <property type="match status" value="1"/>
</dbReference>
<gene>
    <name evidence="16" type="primary">LOC107432970</name>
</gene>
<feature type="binding site" evidence="10">
    <location>
        <position position="560"/>
    </location>
    <ligand>
        <name>ATP</name>
        <dbReference type="ChEBI" id="CHEBI:30616"/>
    </ligand>
</feature>
<dbReference type="GeneID" id="107432970"/>
<protein>
    <recommendedName>
        <fullName evidence="4">RING-type E3 ubiquitin transferase</fullName>
        <ecNumber evidence="4">2.3.2.27</ecNumber>
    </recommendedName>
</protein>
<dbReference type="InterPro" id="IPR014729">
    <property type="entry name" value="Rossmann-like_a/b/a_fold"/>
</dbReference>
<dbReference type="CDD" id="cd16655">
    <property type="entry name" value="RING-Ubox_WDSUB1-like"/>
    <property type="match status" value="1"/>
</dbReference>
<dbReference type="InterPro" id="IPR013083">
    <property type="entry name" value="Znf_RING/FYVE/PHD"/>
</dbReference>
<dbReference type="InterPro" id="IPR003613">
    <property type="entry name" value="Ubox_domain"/>
</dbReference>
<evidence type="ECO:0000256" key="4">
    <source>
        <dbReference type="ARBA" id="ARBA00012483"/>
    </source>
</evidence>
<evidence type="ECO:0000256" key="3">
    <source>
        <dbReference type="ARBA" id="ARBA00004906"/>
    </source>
</evidence>
<feature type="compositionally biased region" description="Low complexity" evidence="12">
    <location>
        <begin position="304"/>
        <end position="315"/>
    </location>
</feature>
<dbReference type="InterPro" id="IPR011009">
    <property type="entry name" value="Kinase-like_dom_sf"/>
</dbReference>
<dbReference type="CDD" id="cd01989">
    <property type="entry name" value="USP_STK_Ubox_N"/>
    <property type="match status" value="1"/>
</dbReference>
<evidence type="ECO:0000313" key="15">
    <source>
        <dbReference type="Proteomes" id="UP001652623"/>
    </source>
</evidence>
<evidence type="ECO:0000256" key="1">
    <source>
        <dbReference type="ARBA" id="ARBA00000900"/>
    </source>
</evidence>
<keyword evidence="8" id="KW-0833">Ubl conjugation pathway</keyword>
<evidence type="ECO:0000259" key="14">
    <source>
        <dbReference type="PROSITE" id="PS51698"/>
    </source>
</evidence>
<evidence type="ECO:0000313" key="16">
    <source>
        <dbReference type="RefSeq" id="XP_048321184.2"/>
    </source>
</evidence>
<feature type="region of interest" description="Disordered" evidence="12">
    <location>
        <begin position="275"/>
        <end position="315"/>
    </location>
</feature>
<comment type="catalytic activity">
    <reaction evidence="1">
        <text>S-ubiquitinyl-[E2 ubiquitin-conjugating enzyme]-L-cysteine + [acceptor protein]-L-lysine = [E2 ubiquitin-conjugating enzyme]-L-cysteine + N(6)-ubiquitinyl-[acceptor protein]-L-lysine.</text>
        <dbReference type="EC" id="2.3.2.27"/>
    </reaction>
</comment>
<evidence type="ECO:0000256" key="7">
    <source>
        <dbReference type="ARBA" id="ARBA00022777"/>
    </source>
</evidence>
<evidence type="ECO:0000256" key="5">
    <source>
        <dbReference type="ARBA" id="ARBA00022679"/>
    </source>
</evidence>
<dbReference type="SUPFAM" id="SSF56112">
    <property type="entry name" value="Protein kinase-like (PK-like)"/>
    <property type="match status" value="1"/>
</dbReference>
<keyword evidence="6 10" id="KW-0547">Nucleotide-binding</keyword>
<dbReference type="InterPro" id="IPR051348">
    <property type="entry name" value="U-box_ubiquitin_ligases"/>
</dbReference>
<name>A0ABM3I5T3_ZIZJJ</name>
<dbReference type="PROSITE" id="PS51698">
    <property type="entry name" value="U_BOX"/>
    <property type="match status" value="1"/>
</dbReference>
<dbReference type="Gene3D" id="3.30.40.10">
    <property type="entry name" value="Zinc/RING finger domain, C3HC4 (zinc finger)"/>
    <property type="match status" value="1"/>
</dbReference>
<dbReference type="Proteomes" id="UP001652623">
    <property type="component" value="Chromosome 11"/>
</dbReference>
<organism evidence="15 16">
    <name type="scientific">Ziziphus jujuba</name>
    <name type="common">Chinese jujube</name>
    <name type="synonym">Ziziphus sativa</name>
    <dbReference type="NCBI Taxonomy" id="326968"/>
    <lineage>
        <taxon>Eukaryota</taxon>
        <taxon>Viridiplantae</taxon>
        <taxon>Streptophyta</taxon>
        <taxon>Embryophyta</taxon>
        <taxon>Tracheophyta</taxon>
        <taxon>Spermatophyta</taxon>
        <taxon>Magnoliopsida</taxon>
        <taxon>eudicotyledons</taxon>
        <taxon>Gunneridae</taxon>
        <taxon>Pentapetalae</taxon>
        <taxon>rosids</taxon>
        <taxon>fabids</taxon>
        <taxon>Rosales</taxon>
        <taxon>Rhamnaceae</taxon>
        <taxon>Paliureae</taxon>
        <taxon>Ziziphus</taxon>
    </lineage>
</organism>
<dbReference type="InterPro" id="IPR017441">
    <property type="entry name" value="Protein_kinase_ATP_BS"/>
</dbReference>
<dbReference type="SMART" id="SM00220">
    <property type="entry name" value="S_TKc"/>
    <property type="match status" value="1"/>
</dbReference>
<dbReference type="PROSITE" id="PS00108">
    <property type="entry name" value="PROTEIN_KINASE_ST"/>
    <property type="match status" value="1"/>
</dbReference>
<dbReference type="InterPro" id="IPR000719">
    <property type="entry name" value="Prot_kinase_dom"/>
</dbReference>
<evidence type="ECO:0000256" key="2">
    <source>
        <dbReference type="ARBA" id="ARBA00003861"/>
    </source>
</evidence>
<evidence type="ECO:0000256" key="9">
    <source>
        <dbReference type="ARBA" id="ARBA00022840"/>
    </source>
</evidence>
<sequence>MAVLSPVASISQNVDRIRYPDLSDIMSSRGEIIEEPVTRVVENIIYVAVGKDLKESKSTLVWALQNSGGKKIGIIHVHVPAQMIPLMGTKFPASSLKEQEVKAYREIERQNMLKILDEYLVLCRRMGVRAEKLYIEMDSIEKGIVELISQHDIRKLVMGAAADKSHSRRMMDLKSKKAIYVREQAPVSCHIHFICKGHLIYTREAVDGAVVEVKASPLQSTPSLNSETGPTHLRSQSVNLGQSNRVKLTNPAQDLFRRVRSANIEKSGGSIAESIDNSEELINPRGRTTAEVSYDEWDRSSRRSYSPGSNYSASSDVASVPLVRTARSESGSDLSALPHLKEDLHHSSPPSVLQDGSIDEALYDHLEQALAEAENAKREAFHEAVRRGKAEKDAIDAIRRAKVSESSYADELRQRKEIEEALAKEREELNKIKNLHNEAMEELKAAHNQKTLLETQIEESNEMVKELEEKIFSAVELLKNYKKERDELQIERDNALREAEELRKKQGEATSTHMPQFFSEFSFAEIEEATHNFDPSLKIGEGGYGSIYKGLLRHTQVAIKMLNANSMQGPSEFQQEVDVLSKLRHSNLVTLVGACPEAWTLIYEYLPNGSLEDRLSCRDNTPPLSWQTRIRIAAELCSVLIFLHSSKPHSIVHGDVKPANILLDANFVSKLSDFGICRLLSRVESSSNNTTLCCRTDPKGTFAYMDPELLSTGELTPKSDVYSFGIILLRLLTGKQALGITKEVQYAIDAGKLKTLLDPLAGDWPFVQAEQLAHLALRCCEINRKSRADLSSDVWRMLEPMRASCRGSSSFRLGSEEHCQPPSYFICPIFQEVMQEPHVAADGFTYEAEALRGWLDSGHDTSPMTNLKLEHFSLVPNHALRSAIQEWLQQH</sequence>
<keyword evidence="5" id="KW-0808">Transferase</keyword>
<dbReference type="Pfam" id="PF00069">
    <property type="entry name" value="Pkinase"/>
    <property type="match status" value="1"/>
</dbReference>
<proteinExistence type="predicted"/>
<dbReference type="Pfam" id="PF04564">
    <property type="entry name" value="U-box"/>
    <property type="match status" value="1"/>
</dbReference>
<dbReference type="InterPro" id="IPR008271">
    <property type="entry name" value="Ser/Thr_kinase_AS"/>
</dbReference>
<evidence type="ECO:0000259" key="13">
    <source>
        <dbReference type="PROSITE" id="PS50011"/>
    </source>
</evidence>
<feature type="domain" description="U-box" evidence="14">
    <location>
        <begin position="820"/>
        <end position="891"/>
    </location>
</feature>
<comment type="function">
    <text evidence="2">Functions as an E3 ubiquitin ligase.</text>
</comment>
<evidence type="ECO:0000256" key="11">
    <source>
        <dbReference type="SAM" id="Coils"/>
    </source>
</evidence>
<accession>A0ABM3I5T3</accession>
<dbReference type="PROSITE" id="PS50011">
    <property type="entry name" value="PROTEIN_KINASE_DOM"/>
    <property type="match status" value="1"/>
</dbReference>
<keyword evidence="7" id="KW-0418">Kinase</keyword>
<evidence type="ECO:0000256" key="8">
    <source>
        <dbReference type="ARBA" id="ARBA00022786"/>
    </source>
</evidence>
<dbReference type="SUPFAM" id="SSF52402">
    <property type="entry name" value="Adenine nucleotide alpha hydrolases-like"/>
    <property type="match status" value="1"/>
</dbReference>
<dbReference type="Gene3D" id="3.40.50.620">
    <property type="entry name" value="HUPs"/>
    <property type="match status" value="1"/>
</dbReference>
<dbReference type="PROSITE" id="PS00107">
    <property type="entry name" value="PROTEIN_KINASE_ATP"/>
    <property type="match status" value="1"/>
</dbReference>
<feature type="region of interest" description="Disordered" evidence="12">
    <location>
        <begin position="218"/>
        <end position="240"/>
    </location>
</feature>
<dbReference type="PANTHER" id="PTHR45647">
    <property type="entry name" value="OS02G0152300 PROTEIN"/>
    <property type="match status" value="1"/>
</dbReference>
<evidence type="ECO:0000256" key="6">
    <source>
        <dbReference type="ARBA" id="ARBA00022741"/>
    </source>
</evidence>
<dbReference type="SUPFAM" id="SSF57850">
    <property type="entry name" value="RING/U-box"/>
    <property type="match status" value="1"/>
</dbReference>
<reference evidence="16" key="1">
    <citation type="submission" date="2025-08" db="UniProtKB">
        <authorList>
            <consortium name="RefSeq"/>
        </authorList>
    </citation>
    <scope>IDENTIFICATION</scope>
    <source>
        <tissue evidence="16">Seedling</tissue>
    </source>
</reference>
<dbReference type="RefSeq" id="XP_048321184.2">
    <property type="nucleotide sequence ID" value="XM_048465227.2"/>
</dbReference>
<evidence type="ECO:0000256" key="12">
    <source>
        <dbReference type="SAM" id="MobiDB-lite"/>
    </source>
</evidence>
<keyword evidence="9 10" id="KW-0067">ATP-binding</keyword>
<dbReference type="Gene3D" id="1.10.510.10">
    <property type="entry name" value="Transferase(Phosphotransferase) domain 1"/>
    <property type="match status" value="1"/>
</dbReference>
<dbReference type="EC" id="2.3.2.27" evidence="4"/>
<keyword evidence="11" id="KW-0175">Coiled coil</keyword>
<feature type="coiled-coil region" evidence="11">
    <location>
        <begin position="408"/>
        <end position="512"/>
    </location>
</feature>